<organism evidence="2 3">
    <name type="scientific">Biomphalaria pfeifferi</name>
    <name type="common">Bloodfluke planorb</name>
    <name type="synonym">Freshwater snail</name>
    <dbReference type="NCBI Taxonomy" id="112525"/>
    <lineage>
        <taxon>Eukaryota</taxon>
        <taxon>Metazoa</taxon>
        <taxon>Spiralia</taxon>
        <taxon>Lophotrochozoa</taxon>
        <taxon>Mollusca</taxon>
        <taxon>Gastropoda</taxon>
        <taxon>Heterobranchia</taxon>
        <taxon>Euthyneura</taxon>
        <taxon>Panpulmonata</taxon>
        <taxon>Hygrophila</taxon>
        <taxon>Lymnaeoidea</taxon>
        <taxon>Planorbidae</taxon>
        <taxon>Biomphalaria</taxon>
    </lineage>
</organism>
<feature type="non-terminal residue" evidence="2">
    <location>
        <position position="54"/>
    </location>
</feature>
<sequence length="54" mass="6250">MRLLRAVIQVYISWYAFPFNVYLIFSVSICPLVGQPVMSVSFSNLSTVNFDFLR</sequence>
<keyword evidence="3" id="KW-1185">Reference proteome</keyword>
<proteinExistence type="predicted"/>
<accession>A0AAD8AX76</accession>
<gene>
    <name evidence="2" type="ORF">Bpfe_026463</name>
</gene>
<evidence type="ECO:0000313" key="2">
    <source>
        <dbReference type="EMBL" id="KAK0044129.1"/>
    </source>
</evidence>
<evidence type="ECO:0000256" key="1">
    <source>
        <dbReference type="SAM" id="Phobius"/>
    </source>
</evidence>
<evidence type="ECO:0000313" key="3">
    <source>
        <dbReference type="Proteomes" id="UP001233172"/>
    </source>
</evidence>
<name>A0AAD8AX76_BIOPF</name>
<keyword evidence="1" id="KW-1133">Transmembrane helix</keyword>
<dbReference type="EMBL" id="JASAOG010000204">
    <property type="protein sequence ID" value="KAK0044129.1"/>
    <property type="molecule type" value="Genomic_DNA"/>
</dbReference>
<reference evidence="2" key="2">
    <citation type="submission" date="2023-04" db="EMBL/GenBank/DDBJ databases">
        <authorList>
            <person name="Bu L."/>
            <person name="Lu L."/>
            <person name="Laidemitt M.R."/>
            <person name="Zhang S.M."/>
            <person name="Mutuku M."/>
            <person name="Mkoji G."/>
            <person name="Steinauer M."/>
            <person name="Loker E.S."/>
        </authorList>
    </citation>
    <scope>NUCLEOTIDE SEQUENCE</scope>
    <source>
        <strain evidence="2">KasaAsao</strain>
        <tissue evidence="2">Whole Snail</tissue>
    </source>
</reference>
<reference evidence="2" key="1">
    <citation type="journal article" date="2023" name="PLoS Negl. Trop. Dis.">
        <title>A genome sequence for Biomphalaria pfeifferi, the major vector snail for the human-infecting parasite Schistosoma mansoni.</title>
        <authorList>
            <person name="Bu L."/>
            <person name="Lu L."/>
            <person name="Laidemitt M.R."/>
            <person name="Zhang S.M."/>
            <person name="Mutuku M."/>
            <person name="Mkoji G."/>
            <person name="Steinauer M."/>
            <person name="Loker E.S."/>
        </authorList>
    </citation>
    <scope>NUCLEOTIDE SEQUENCE</scope>
    <source>
        <strain evidence="2">KasaAsao</strain>
    </source>
</reference>
<feature type="transmembrane region" description="Helical" evidence="1">
    <location>
        <begin position="12"/>
        <end position="34"/>
    </location>
</feature>
<dbReference type="AlphaFoldDB" id="A0AAD8AX76"/>
<keyword evidence="1" id="KW-0472">Membrane</keyword>
<keyword evidence="1" id="KW-0812">Transmembrane</keyword>
<protein>
    <submittedName>
        <fullName evidence="2">Uncharacterized protein</fullName>
    </submittedName>
</protein>
<comment type="caution">
    <text evidence="2">The sequence shown here is derived from an EMBL/GenBank/DDBJ whole genome shotgun (WGS) entry which is preliminary data.</text>
</comment>
<dbReference type="Proteomes" id="UP001233172">
    <property type="component" value="Unassembled WGS sequence"/>
</dbReference>